<proteinExistence type="predicted"/>
<name>A0ACB9BDC5_ARCLA</name>
<sequence length="230" mass="27157">MFMAPDKRSKRECEDQYYLQKIQELVDQKIAWFSRQDQSSSDDDQEFKVVAKKTKRRSPITDEDEYKMKKQKKKIQNKVYVGCSATNNEKIERLKEFVTEEMKGSDLMLVIQKILYATDLAKNQNRLSMPINQLETLEFLTADEKRLLDTKDGEIDVPLLGPTLRMHANPMKLKMWQLKTTCNYVLRTGWNQFVESNSEDLKEHRKVQVWSFRRDQQLCFALVCLENDAA</sequence>
<organism evidence="1 2">
    <name type="scientific">Arctium lappa</name>
    <name type="common">Greater burdock</name>
    <name type="synonym">Lappa major</name>
    <dbReference type="NCBI Taxonomy" id="4217"/>
    <lineage>
        <taxon>Eukaryota</taxon>
        <taxon>Viridiplantae</taxon>
        <taxon>Streptophyta</taxon>
        <taxon>Embryophyta</taxon>
        <taxon>Tracheophyta</taxon>
        <taxon>Spermatophyta</taxon>
        <taxon>Magnoliopsida</taxon>
        <taxon>eudicotyledons</taxon>
        <taxon>Gunneridae</taxon>
        <taxon>Pentapetalae</taxon>
        <taxon>asterids</taxon>
        <taxon>campanulids</taxon>
        <taxon>Asterales</taxon>
        <taxon>Asteraceae</taxon>
        <taxon>Carduoideae</taxon>
        <taxon>Cardueae</taxon>
        <taxon>Arctiinae</taxon>
        <taxon>Arctium</taxon>
    </lineage>
</organism>
<keyword evidence="2" id="KW-1185">Reference proteome</keyword>
<gene>
    <name evidence="1" type="ORF">L6452_20861</name>
</gene>
<reference evidence="2" key="1">
    <citation type="journal article" date="2022" name="Mol. Ecol. Resour.">
        <title>The genomes of chicory, endive, great burdock and yacon provide insights into Asteraceae palaeo-polyploidization history and plant inulin production.</title>
        <authorList>
            <person name="Fan W."/>
            <person name="Wang S."/>
            <person name="Wang H."/>
            <person name="Wang A."/>
            <person name="Jiang F."/>
            <person name="Liu H."/>
            <person name="Zhao H."/>
            <person name="Xu D."/>
            <person name="Zhang Y."/>
        </authorList>
    </citation>
    <scope>NUCLEOTIDE SEQUENCE [LARGE SCALE GENOMIC DNA]</scope>
    <source>
        <strain evidence="2">cv. Niubang</strain>
    </source>
</reference>
<comment type="caution">
    <text evidence="1">The sequence shown here is derived from an EMBL/GenBank/DDBJ whole genome shotgun (WGS) entry which is preliminary data.</text>
</comment>
<accession>A0ACB9BDC5</accession>
<dbReference type="EMBL" id="CM042052">
    <property type="protein sequence ID" value="KAI3719955.1"/>
    <property type="molecule type" value="Genomic_DNA"/>
</dbReference>
<evidence type="ECO:0000313" key="1">
    <source>
        <dbReference type="EMBL" id="KAI3719955.1"/>
    </source>
</evidence>
<evidence type="ECO:0000313" key="2">
    <source>
        <dbReference type="Proteomes" id="UP001055879"/>
    </source>
</evidence>
<protein>
    <submittedName>
        <fullName evidence="1">Uncharacterized protein</fullName>
    </submittedName>
</protein>
<reference evidence="1 2" key="2">
    <citation type="journal article" date="2022" name="Mol. Ecol. Resour.">
        <title>The genomes of chicory, endive, great burdock and yacon provide insights into Asteraceae paleo-polyploidization history and plant inulin production.</title>
        <authorList>
            <person name="Fan W."/>
            <person name="Wang S."/>
            <person name="Wang H."/>
            <person name="Wang A."/>
            <person name="Jiang F."/>
            <person name="Liu H."/>
            <person name="Zhao H."/>
            <person name="Xu D."/>
            <person name="Zhang Y."/>
        </authorList>
    </citation>
    <scope>NUCLEOTIDE SEQUENCE [LARGE SCALE GENOMIC DNA]</scope>
    <source>
        <strain evidence="2">cv. Niubang</strain>
    </source>
</reference>
<dbReference type="Proteomes" id="UP001055879">
    <property type="component" value="Linkage Group LG06"/>
</dbReference>